<dbReference type="EMBL" id="CAIX01000103">
    <property type="protein sequence ID" value="CCI45640.1"/>
    <property type="molecule type" value="Genomic_DNA"/>
</dbReference>
<sequence>MANVLRMFTQRMRNSPYGVAAHRAAQNPLFLLAAPKPLHPTSVFMSVRNMGYKLSTKTAVKKRFRVNCNGVVKRAQSNKRHIATKKSPDRLRRLSKNVLVTTKKIRKNIIKMLRN</sequence>
<name>A0A024GGG8_9STRA</name>
<evidence type="ECO:0000256" key="4">
    <source>
        <dbReference type="RuleBase" id="RU000568"/>
    </source>
</evidence>
<dbReference type="GO" id="GO:0006412">
    <property type="term" value="P:translation"/>
    <property type="evidence" value="ECO:0007669"/>
    <property type="project" value="InterPro"/>
</dbReference>
<proteinExistence type="inferred from homology"/>
<dbReference type="InterPro" id="IPR001706">
    <property type="entry name" value="Ribosomal_bL35"/>
</dbReference>
<protein>
    <recommendedName>
        <fullName evidence="4">50S ribosomal protein L35</fullName>
    </recommendedName>
</protein>
<dbReference type="Pfam" id="PF01632">
    <property type="entry name" value="Ribosomal_L35p"/>
    <property type="match status" value="1"/>
</dbReference>
<dbReference type="Gene3D" id="4.10.410.60">
    <property type="match status" value="1"/>
</dbReference>
<dbReference type="STRING" id="65357.A0A024GGG8"/>
<evidence type="ECO:0000256" key="1">
    <source>
        <dbReference type="ARBA" id="ARBA00006598"/>
    </source>
</evidence>
<dbReference type="PANTHER" id="PTHR33343:SF1">
    <property type="entry name" value="LARGE RIBOSOMAL SUBUNIT PROTEIN BL35M"/>
    <property type="match status" value="1"/>
</dbReference>
<dbReference type="InterPro" id="IPR037229">
    <property type="entry name" value="Ribosomal_bL35_sf"/>
</dbReference>
<dbReference type="InterPro" id="IPR021137">
    <property type="entry name" value="Ribosomal_bL35-like"/>
</dbReference>
<dbReference type="PANTHER" id="PTHR33343">
    <property type="entry name" value="54S RIBOSOMAL PROTEIN BL35M"/>
    <property type="match status" value="1"/>
</dbReference>
<evidence type="ECO:0000256" key="2">
    <source>
        <dbReference type="ARBA" id="ARBA00022980"/>
    </source>
</evidence>
<accession>A0A024GGG8</accession>
<evidence type="ECO:0000256" key="3">
    <source>
        <dbReference type="ARBA" id="ARBA00023274"/>
    </source>
</evidence>
<dbReference type="InParanoid" id="A0A024GGG8"/>
<organism evidence="5 6">
    <name type="scientific">Albugo candida</name>
    <dbReference type="NCBI Taxonomy" id="65357"/>
    <lineage>
        <taxon>Eukaryota</taxon>
        <taxon>Sar</taxon>
        <taxon>Stramenopiles</taxon>
        <taxon>Oomycota</taxon>
        <taxon>Peronosporomycetes</taxon>
        <taxon>Albuginales</taxon>
        <taxon>Albuginaceae</taxon>
        <taxon>Albugo</taxon>
    </lineage>
</organism>
<dbReference type="GO" id="GO:0015934">
    <property type="term" value="C:large ribosomal subunit"/>
    <property type="evidence" value="ECO:0007669"/>
    <property type="project" value="TreeGrafter"/>
</dbReference>
<comment type="similarity">
    <text evidence="1 4">Belongs to the bacterial ribosomal protein bL35 family.</text>
</comment>
<keyword evidence="2 4" id="KW-0689">Ribosomal protein</keyword>
<keyword evidence="6" id="KW-1185">Reference proteome</keyword>
<gene>
    <name evidence="5" type="ORF">BN9_065370</name>
</gene>
<evidence type="ECO:0000313" key="5">
    <source>
        <dbReference type="EMBL" id="CCI45640.1"/>
    </source>
</evidence>
<comment type="caution">
    <text evidence="5">The sequence shown here is derived from an EMBL/GenBank/DDBJ whole genome shotgun (WGS) entry which is preliminary data.</text>
</comment>
<dbReference type="OrthoDB" id="162638at2759"/>
<dbReference type="NCBIfam" id="TIGR00001">
    <property type="entry name" value="rpmI_bact"/>
    <property type="match status" value="1"/>
</dbReference>
<dbReference type="HAMAP" id="MF_00514">
    <property type="entry name" value="Ribosomal_bL35"/>
    <property type="match status" value="1"/>
</dbReference>
<dbReference type="SUPFAM" id="SSF143034">
    <property type="entry name" value="L35p-like"/>
    <property type="match status" value="1"/>
</dbReference>
<dbReference type="Proteomes" id="UP000053237">
    <property type="component" value="Unassembled WGS sequence"/>
</dbReference>
<keyword evidence="3 4" id="KW-0687">Ribonucleoprotein</keyword>
<dbReference type="AlphaFoldDB" id="A0A024GGG8"/>
<dbReference type="PRINTS" id="PR00064">
    <property type="entry name" value="RIBOSOMALL35"/>
</dbReference>
<evidence type="ECO:0000313" key="6">
    <source>
        <dbReference type="Proteomes" id="UP000053237"/>
    </source>
</evidence>
<dbReference type="GO" id="GO:0003735">
    <property type="term" value="F:structural constituent of ribosome"/>
    <property type="evidence" value="ECO:0007669"/>
    <property type="project" value="InterPro"/>
</dbReference>
<reference evidence="5 6" key="1">
    <citation type="submission" date="2012-05" db="EMBL/GenBank/DDBJ databases">
        <title>Recombination and specialization in a pathogen metapopulation.</title>
        <authorList>
            <person name="Gardiner A."/>
            <person name="Kemen E."/>
            <person name="Schultz-Larsen T."/>
            <person name="MacLean D."/>
            <person name="Van Oosterhout C."/>
            <person name="Jones J.D.G."/>
        </authorList>
    </citation>
    <scope>NUCLEOTIDE SEQUENCE [LARGE SCALE GENOMIC DNA]</scope>
    <source>
        <strain evidence="5 6">Ac Nc2</strain>
    </source>
</reference>